<feature type="transmembrane region" description="Helical" evidence="9">
    <location>
        <begin position="470"/>
        <end position="497"/>
    </location>
</feature>
<organism evidence="10 11">
    <name type="scientific">Caballeronia catudaia</name>
    <dbReference type="NCBI Taxonomy" id="1777136"/>
    <lineage>
        <taxon>Bacteria</taxon>
        <taxon>Pseudomonadati</taxon>
        <taxon>Pseudomonadota</taxon>
        <taxon>Betaproteobacteria</taxon>
        <taxon>Burkholderiales</taxon>
        <taxon>Burkholderiaceae</taxon>
        <taxon>Caballeronia</taxon>
    </lineage>
</organism>
<reference evidence="10" key="1">
    <citation type="submission" date="2016-01" db="EMBL/GenBank/DDBJ databases">
        <authorList>
            <person name="Peeters C."/>
        </authorList>
    </citation>
    <scope>NUCLEOTIDE SEQUENCE [LARGE SCALE GENOMIC DNA]</scope>
    <source>
        <strain evidence="10">LMG 29318</strain>
    </source>
</reference>
<evidence type="ECO:0000256" key="5">
    <source>
        <dbReference type="ARBA" id="ARBA00022519"/>
    </source>
</evidence>
<dbReference type="OrthoDB" id="9176627at2"/>
<comment type="caution">
    <text evidence="9">Lacks conserved residue(s) required for the propagation of feature annotation.</text>
</comment>
<feature type="transmembrane region" description="Helical" evidence="9">
    <location>
        <begin position="967"/>
        <end position="987"/>
    </location>
</feature>
<dbReference type="GO" id="GO:0009636">
    <property type="term" value="P:response to toxic substance"/>
    <property type="evidence" value="ECO:0007669"/>
    <property type="project" value="UniProtKB-ARBA"/>
</dbReference>
<name>A0A158C3K3_9BURK</name>
<dbReference type="Gene3D" id="1.20.1640.10">
    <property type="entry name" value="Multidrug efflux transporter AcrB transmembrane domain"/>
    <property type="match status" value="2"/>
</dbReference>
<dbReference type="Proteomes" id="UP000054870">
    <property type="component" value="Unassembled WGS sequence"/>
</dbReference>
<feature type="transmembrane region" description="Helical" evidence="9">
    <location>
        <begin position="438"/>
        <end position="458"/>
    </location>
</feature>
<dbReference type="PANTHER" id="PTHR32063">
    <property type="match status" value="1"/>
</dbReference>
<dbReference type="SUPFAM" id="SSF82714">
    <property type="entry name" value="Multidrug efflux transporter AcrB TolC docking domain, DN and DC subdomains"/>
    <property type="match status" value="2"/>
</dbReference>
<keyword evidence="8 9" id="KW-0472">Membrane</keyword>
<comment type="subcellular location">
    <subcellularLocation>
        <location evidence="1 9">Cell inner membrane</location>
        <topology evidence="1 9">Multi-pass membrane protein</topology>
    </subcellularLocation>
</comment>
<evidence type="ECO:0000256" key="8">
    <source>
        <dbReference type="ARBA" id="ARBA00023136"/>
    </source>
</evidence>
<dbReference type="InterPro" id="IPR004764">
    <property type="entry name" value="MdtF-like"/>
</dbReference>
<dbReference type="GO" id="GO:0015562">
    <property type="term" value="F:efflux transmembrane transporter activity"/>
    <property type="evidence" value="ECO:0007669"/>
    <property type="project" value="InterPro"/>
</dbReference>
<feature type="transmembrane region" description="Helical" evidence="9">
    <location>
        <begin position="892"/>
        <end position="912"/>
    </location>
</feature>
<evidence type="ECO:0000256" key="4">
    <source>
        <dbReference type="ARBA" id="ARBA00022475"/>
    </source>
</evidence>
<dbReference type="SUPFAM" id="SSF82866">
    <property type="entry name" value="Multidrug efflux transporter AcrB transmembrane domain"/>
    <property type="match status" value="2"/>
</dbReference>
<keyword evidence="5 9" id="KW-0997">Cell inner membrane</keyword>
<dbReference type="NCBIfam" id="NF000282">
    <property type="entry name" value="RND_permease_1"/>
    <property type="match status" value="1"/>
</dbReference>
<dbReference type="GO" id="GO:0005886">
    <property type="term" value="C:plasma membrane"/>
    <property type="evidence" value="ECO:0007669"/>
    <property type="project" value="UniProtKB-SubCell"/>
</dbReference>
<dbReference type="GO" id="GO:0042910">
    <property type="term" value="F:xenobiotic transmembrane transporter activity"/>
    <property type="evidence" value="ECO:0007669"/>
    <property type="project" value="TreeGrafter"/>
</dbReference>
<evidence type="ECO:0000256" key="7">
    <source>
        <dbReference type="ARBA" id="ARBA00022989"/>
    </source>
</evidence>
<evidence type="ECO:0000313" key="11">
    <source>
        <dbReference type="Proteomes" id="UP000054870"/>
    </source>
</evidence>
<feature type="transmembrane region" description="Helical" evidence="9">
    <location>
        <begin position="999"/>
        <end position="1022"/>
    </location>
</feature>
<dbReference type="InterPro" id="IPR027463">
    <property type="entry name" value="AcrB_DN_DC_subdom"/>
</dbReference>
<sequence>MSEFFIRRPVFAWVIALFIILLGLIAIPQLPIERYPSVAPPAVTITATYPGATPQTMSDSVLSLIERELSGVKNLLYFESSADTSGTAQITVTFKPGTNPALAQVDVQNQLKTVEPRLPPVVRQSGVTVESASSGFLMLIGLKSDSGLYDASMLSDYMARNVVEELRRVDGVGRVQLFGSERAMRIWVDPNKLIGYGLSMNDLTTAISQQNVQIAPGSVGASPALTGQRVTVPLTAQGQLTTPEQFAAIVLRANADGSRVVLRDVARVELGSQSYSFVSSENGKPAAFAGVQLAPGANAVKTAAAVRERLKEAGKAMPAGISYSIPFDTSPFVQISIEKVLHTLVEAMVLVFLVMYLFLQNVRYTLIPAIVAPVAMLGTFTIMLATGFSINVLTMFGMVLSIGIIVDDAIVVVENVERLMTEEGLSPKLATSKAMKEISGAIVGITLVLTAVFIPMALASGSVGVIYQQFTLSMAVSILFSALLALTLTPALCATMLKPVAPGNHEKRGFFGWFNRRFERMTRSYESRVGRLVGRTGRVMLLFAAISGALVIGFRMLPSSFLPDEDQGYFMTSFLLPADATAERTQDVVGTLQRHLASRPAIQSSISIVGYGFSGSGPNAALNFAVLKDWDRRGDATTPNENARAQQAMATVTEGSVMSLLPPAIDELGTSSGFTLRLQDRANHGDEALKAAQAKLLELAAKSDIVTGVYPDNLPAGASIHLEIDRPKAEALGVSFTSISETLSAAIGSTYVNDFPNARRMQQVIIQADASARMQINDVLKLYVRNAGGGMVPLSEVIRPVWSESPLQLTRFEGYPAARISGSAAPGHSSGAAMAEMERLAAQLPSGFTVEWTGQSLQERQSASQAPMLMALSMVVVFLVLAALYESWSIPLSVMLVIPLGLIGALSAVLLRGLPNDVFFKVGMITVIGLSAKNAILIIEFAKQLREQGKGLADAAVEAARLRLRPILMTSLAFGLGVVPLMIATGVSAETQHAIGTGVFGGMVTATILAVFFVPVFFVFVMSFQERIAAWRATRRQCAAVRQEQES</sequence>
<keyword evidence="3 9" id="KW-0813">Transport</keyword>
<comment type="caution">
    <text evidence="10">The sequence shown here is derived from an EMBL/GenBank/DDBJ whole genome shotgun (WGS) entry which is preliminary data.</text>
</comment>
<keyword evidence="4" id="KW-1003">Cell membrane</keyword>
<feature type="transmembrane region" description="Helical" evidence="9">
    <location>
        <begin position="340"/>
        <end position="359"/>
    </location>
</feature>
<evidence type="ECO:0000256" key="9">
    <source>
        <dbReference type="RuleBase" id="RU364070"/>
    </source>
</evidence>
<dbReference type="InterPro" id="IPR001036">
    <property type="entry name" value="Acrflvin-R"/>
</dbReference>
<keyword evidence="6 9" id="KW-0812">Transmembrane</keyword>
<evidence type="ECO:0000256" key="6">
    <source>
        <dbReference type="ARBA" id="ARBA00022692"/>
    </source>
</evidence>
<dbReference type="AlphaFoldDB" id="A0A158C3K3"/>
<dbReference type="Pfam" id="PF00873">
    <property type="entry name" value="ACR_tran"/>
    <property type="match status" value="1"/>
</dbReference>
<dbReference type="EMBL" id="FCOF02000022">
    <property type="protein sequence ID" value="SAK76955.1"/>
    <property type="molecule type" value="Genomic_DNA"/>
</dbReference>
<keyword evidence="11" id="KW-1185">Reference proteome</keyword>
<evidence type="ECO:0000256" key="1">
    <source>
        <dbReference type="ARBA" id="ARBA00004429"/>
    </source>
</evidence>
<feature type="transmembrane region" description="Helical" evidence="9">
    <location>
        <begin position="918"/>
        <end position="942"/>
    </location>
</feature>
<dbReference type="FunFam" id="3.30.70.1430:FF:000001">
    <property type="entry name" value="Efflux pump membrane transporter"/>
    <property type="match status" value="1"/>
</dbReference>
<dbReference type="SUPFAM" id="SSF82693">
    <property type="entry name" value="Multidrug efflux transporter AcrB pore domain, PN1, PN2, PC1 and PC2 subdomains"/>
    <property type="match status" value="3"/>
</dbReference>
<proteinExistence type="inferred from homology"/>
<dbReference type="Gene3D" id="3.30.2090.10">
    <property type="entry name" value="Multidrug efflux transporter AcrB TolC docking domain, DN and DC subdomains"/>
    <property type="match status" value="2"/>
</dbReference>
<dbReference type="Gene3D" id="3.30.70.1430">
    <property type="entry name" value="Multidrug efflux transporter AcrB pore domain"/>
    <property type="match status" value="2"/>
</dbReference>
<evidence type="ECO:0000256" key="3">
    <source>
        <dbReference type="ARBA" id="ARBA00022448"/>
    </source>
</evidence>
<accession>A0A158C3K3</accession>
<dbReference type="NCBIfam" id="TIGR00915">
    <property type="entry name" value="2A0602"/>
    <property type="match status" value="1"/>
</dbReference>
<protein>
    <recommendedName>
        <fullName evidence="9">Efflux pump membrane transporter</fullName>
    </recommendedName>
</protein>
<feature type="transmembrane region" description="Helical" evidence="9">
    <location>
        <begin position="866"/>
        <end position="885"/>
    </location>
</feature>
<dbReference type="PANTHER" id="PTHR32063:SF10">
    <property type="entry name" value="EFFLUX PUMP MEMBRANE TRANSPORTER"/>
    <property type="match status" value="1"/>
</dbReference>
<dbReference type="Gene3D" id="3.30.70.1440">
    <property type="entry name" value="Multidrug efflux transporter AcrB pore domain"/>
    <property type="match status" value="1"/>
</dbReference>
<gene>
    <name evidence="10" type="ORF">AWB75_04453</name>
</gene>
<evidence type="ECO:0000256" key="2">
    <source>
        <dbReference type="ARBA" id="ARBA00010942"/>
    </source>
</evidence>
<feature type="transmembrane region" description="Helical" evidence="9">
    <location>
        <begin position="366"/>
        <end position="390"/>
    </location>
</feature>
<dbReference type="Gene3D" id="3.30.70.1320">
    <property type="entry name" value="Multidrug efflux transporter AcrB pore domain like"/>
    <property type="match status" value="1"/>
</dbReference>
<feature type="transmembrane region" description="Helical" evidence="9">
    <location>
        <begin position="396"/>
        <end position="417"/>
    </location>
</feature>
<evidence type="ECO:0000313" key="10">
    <source>
        <dbReference type="EMBL" id="SAK76955.1"/>
    </source>
</evidence>
<keyword evidence="7 9" id="KW-1133">Transmembrane helix</keyword>
<dbReference type="FunFam" id="1.20.1640.10:FF:000001">
    <property type="entry name" value="Efflux pump membrane transporter"/>
    <property type="match status" value="1"/>
</dbReference>
<feature type="transmembrane region" description="Helical" evidence="9">
    <location>
        <begin position="539"/>
        <end position="557"/>
    </location>
</feature>
<dbReference type="RefSeq" id="WP_061126222.1">
    <property type="nucleotide sequence ID" value="NZ_FCOF02000022.1"/>
</dbReference>
<dbReference type="PRINTS" id="PR00702">
    <property type="entry name" value="ACRIFLAVINRP"/>
</dbReference>
<comment type="similarity">
    <text evidence="2 9">Belongs to the resistance-nodulation-cell division (RND) (TC 2.A.6) family.</text>
</comment>